<dbReference type="WBParaSite" id="L893_g7040.t1">
    <property type="protein sequence ID" value="L893_g7040.t1"/>
    <property type="gene ID" value="L893_g7040"/>
</dbReference>
<evidence type="ECO:0000313" key="3">
    <source>
        <dbReference type="WBParaSite" id="L893_g7040.t1"/>
    </source>
</evidence>
<accession>A0A1I8ALS7</accession>
<evidence type="ECO:0000256" key="1">
    <source>
        <dbReference type="SAM" id="Phobius"/>
    </source>
</evidence>
<dbReference type="AlphaFoldDB" id="A0A1I8ALS7"/>
<keyword evidence="1" id="KW-0812">Transmembrane</keyword>
<keyword evidence="1" id="KW-1133">Transmembrane helix</keyword>
<dbReference type="Proteomes" id="UP000095287">
    <property type="component" value="Unplaced"/>
</dbReference>
<keyword evidence="2" id="KW-1185">Reference proteome</keyword>
<evidence type="ECO:0000313" key="2">
    <source>
        <dbReference type="Proteomes" id="UP000095287"/>
    </source>
</evidence>
<keyword evidence="1" id="KW-0472">Membrane</keyword>
<feature type="transmembrane region" description="Helical" evidence="1">
    <location>
        <begin position="257"/>
        <end position="282"/>
    </location>
</feature>
<reference evidence="3" key="1">
    <citation type="submission" date="2016-11" db="UniProtKB">
        <authorList>
            <consortium name="WormBaseParasite"/>
        </authorList>
    </citation>
    <scope>IDENTIFICATION</scope>
</reference>
<name>A0A1I8ALS7_9BILA</name>
<proteinExistence type="predicted"/>
<sequence>MAQNTCSFGLLLTITVAISGALLAYSLLRYNTSKPSDTDAYLDKAYLFHERQLSQFNYELREWIRGKEPTAGRNVYYRTAPVYPISRDRFSETLGKLLKTAKASQRKLSQSGDKEYHSKMALNQVYLARAKNEYRVVYTAIERYLKSLAMDRALRLQKFLVDFIGYPENDAVARVNGFLVPFETKIAQLKKIVPLEHHEHIDSYWTDLKRNTTPGILNSCLPKNVGAEEIVKEYAKMTELRVAKCVPLGEDVENGEWLLLFYCILVAFFAWLFILLPILIACR</sequence>
<organism evidence="2 3">
    <name type="scientific">Steinernema glaseri</name>
    <dbReference type="NCBI Taxonomy" id="37863"/>
    <lineage>
        <taxon>Eukaryota</taxon>
        <taxon>Metazoa</taxon>
        <taxon>Ecdysozoa</taxon>
        <taxon>Nematoda</taxon>
        <taxon>Chromadorea</taxon>
        <taxon>Rhabditida</taxon>
        <taxon>Tylenchina</taxon>
        <taxon>Panagrolaimomorpha</taxon>
        <taxon>Strongyloidoidea</taxon>
        <taxon>Steinernematidae</taxon>
        <taxon>Steinernema</taxon>
    </lineage>
</organism>
<protein>
    <submittedName>
        <fullName evidence="3">DUF4760 domain-containing protein</fullName>
    </submittedName>
</protein>